<dbReference type="HAMAP" id="MF_00978">
    <property type="entry name" value="Bifunct_BirA"/>
    <property type="match status" value="1"/>
</dbReference>
<dbReference type="PANTHER" id="PTHR12835:SF5">
    <property type="entry name" value="BIOTIN--PROTEIN LIGASE"/>
    <property type="match status" value="1"/>
</dbReference>
<protein>
    <recommendedName>
        <fullName evidence="2">Bifunctional ligase/repressor BirA</fullName>
    </recommendedName>
    <alternativeName>
        <fullName evidence="2">Biotin--[acetyl-CoA-carboxylase] ligase</fullName>
        <ecNumber evidence="2">6.3.4.15</ecNumber>
    </alternativeName>
    <alternativeName>
        <fullName evidence="2">Biotin--protein ligase</fullName>
    </alternativeName>
    <alternativeName>
        <fullName evidence="2">Biotin-[acetyl-CoA carboxylase] synthetase</fullName>
    </alternativeName>
</protein>
<feature type="binding site" evidence="2">
    <location>
        <position position="113"/>
    </location>
    <ligand>
        <name>biotin</name>
        <dbReference type="ChEBI" id="CHEBI:57586"/>
    </ligand>
</feature>
<dbReference type="InterPro" id="IPR045864">
    <property type="entry name" value="aa-tRNA-synth_II/BPL/LPL"/>
</dbReference>
<dbReference type="Gene3D" id="3.30.930.10">
    <property type="entry name" value="Bira Bifunctional Protein, Domain 2"/>
    <property type="match status" value="1"/>
</dbReference>
<accession>A0A1M6F4U8</accession>
<dbReference type="InterPro" id="IPR036388">
    <property type="entry name" value="WH-like_DNA-bd_sf"/>
</dbReference>
<evidence type="ECO:0000256" key="2">
    <source>
        <dbReference type="HAMAP-Rule" id="MF_00978"/>
    </source>
</evidence>
<dbReference type="InterPro" id="IPR036390">
    <property type="entry name" value="WH_DNA-bd_sf"/>
</dbReference>
<dbReference type="Gene3D" id="1.10.10.10">
    <property type="entry name" value="Winged helix-like DNA-binding domain superfamily/Winged helix DNA-binding domain"/>
    <property type="match status" value="1"/>
</dbReference>
<dbReference type="EC" id="6.3.4.15" evidence="2"/>
<dbReference type="Pfam" id="PF03099">
    <property type="entry name" value="BPL_LplA_LipB"/>
    <property type="match status" value="1"/>
</dbReference>
<comment type="similarity">
    <text evidence="2">Belongs to the biotin--protein ligase family.</text>
</comment>
<feature type="binding site" evidence="2">
    <location>
        <begin position="117"/>
        <end position="119"/>
    </location>
    <ligand>
        <name>biotin</name>
        <dbReference type="ChEBI" id="CHEBI:57586"/>
    </ligand>
</feature>
<comment type="function">
    <text evidence="2">Acts both as a biotin--[acetyl-CoA-carboxylase] ligase and a repressor.</text>
</comment>
<dbReference type="GO" id="GO:0005524">
    <property type="term" value="F:ATP binding"/>
    <property type="evidence" value="ECO:0007669"/>
    <property type="project" value="UniProtKB-UniRule"/>
</dbReference>
<dbReference type="CDD" id="cd16442">
    <property type="entry name" value="BPL"/>
    <property type="match status" value="1"/>
</dbReference>
<organism evidence="4 5">
    <name type="scientific">Clostridium cavendishii DSM 21758</name>
    <dbReference type="NCBI Taxonomy" id="1121302"/>
    <lineage>
        <taxon>Bacteria</taxon>
        <taxon>Bacillati</taxon>
        <taxon>Bacillota</taxon>
        <taxon>Clostridia</taxon>
        <taxon>Eubacteriales</taxon>
        <taxon>Clostridiaceae</taxon>
        <taxon>Clostridium</taxon>
    </lineage>
</organism>
<comment type="catalytic activity">
    <reaction evidence="2">
        <text>biotin + L-lysyl-[protein] + ATP = N(6)-biotinyl-L-lysyl-[protein] + AMP + diphosphate + H(+)</text>
        <dbReference type="Rhea" id="RHEA:11756"/>
        <dbReference type="Rhea" id="RHEA-COMP:9752"/>
        <dbReference type="Rhea" id="RHEA-COMP:10505"/>
        <dbReference type="ChEBI" id="CHEBI:15378"/>
        <dbReference type="ChEBI" id="CHEBI:29969"/>
        <dbReference type="ChEBI" id="CHEBI:30616"/>
        <dbReference type="ChEBI" id="CHEBI:33019"/>
        <dbReference type="ChEBI" id="CHEBI:57586"/>
        <dbReference type="ChEBI" id="CHEBI:83144"/>
        <dbReference type="ChEBI" id="CHEBI:456215"/>
        <dbReference type="EC" id="6.3.4.15"/>
    </reaction>
</comment>
<keyword evidence="2" id="KW-0805">Transcription regulation</keyword>
<dbReference type="GO" id="GO:0009249">
    <property type="term" value="P:protein lipoylation"/>
    <property type="evidence" value="ECO:0007669"/>
    <property type="project" value="UniProtKB-ARBA"/>
</dbReference>
<keyword evidence="5" id="KW-1185">Reference proteome</keyword>
<dbReference type="NCBIfam" id="TIGR00121">
    <property type="entry name" value="birA_ligase"/>
    <property type="match status" value="1"/>
</dbReference>
<sequence>MKEKILNILLKNKSTYTSGEFLSGQLNISRAAIWKHIKSLREDGYTIESYPRKGYKLITSANLLTKEEISPYLKTKFIGRNLLHFDTIDSTNTKAKELWRDLENGTLIVSEFQKSGRGRLGRPWCSSPRKNILCSIVLKPNMDIKEIPKVTSLVAAVLYKTFNDFSIDVKIKWPNDLFLNSKKIAGILTEMSGDMDSINYLIIGIGININSTLTDFNEEINKIATSLNIEYGHEFSRQEFLAKFLNNFEEFWTNFTNGNFKEALTICRENSNIINKDVLLISRGVSESVTVLNLNDDSSLLVLDSNNKEKTIFSGEISIRNL</sequence>
<name>A0A1M6F4U8_9CLOT</name>
<dbReference type="InterPro" id="IPR013196">
    <property type="entry name" value="HTH_11"/>
</dbReference>
<dbReference type="CDD" id="cd00090">
    <property type="entry name" value="HTH_ARSR"/>
    <property type="match status" value="1"/>
</dbReference>
<evidence type="ECO:0000313" key="5">
    <source>
        <dbReference type="Proteomes" id="UP000184310"/>
    </source>
</evidence>
<dbReference type="InterPro" id="IPR004408">
    <property type="entry name" value="Biotin_CoA_COase_ligase"/>
</dbReference>
<gene>
    <name evidence="2" type="primary">birA</name>
    <name evidence="4" type="ORF">SAMN02745163_01036</name>
</gene>
<dbReference type="OrthoDB" id="9807064at2"/>
<keyword evidence="2" id="KW-0092">Biotin</keyword>
<evidence type="ECO:0000313" key="4">
    <source>
        <dbReference type="EMBL" id="SHI92682.1"/>
    </source>
</evidence>
<evidence type="ECO:0000259" key="3">
    <source>
        <dbReference type="PROSITE" id="PS51733"/>
    </source>
</evidence>
<feature type="domain" description="BPL/LPL catalytic" evidence="3">
    <location>
        <begin position="67"/>
        <end position="256"/>
    </location>
</feature>
<feature type="binding site" evidence="2">
    <location>
        <begin position="90"/>
        <end position="92"/>
    </location>
    <ligand>
        <name>biotin</name>
        <dbReference type="ChEBI" id="CHEBI:57586"/>
    </ligand>
</feature>
<keyword evidence="2" id="KW-0804">Transcription</keyword>
<proteinExistence type="inferred from homology"/>
<dbReference type="AlphaFoldDB" id="A0A1M6F4U8"/>
<dbReference type="InterPro" id="IPR030855">
    <property type="entry name" value="Bifunct_BirA"/>
</dbReference>
<keyword evidence="1 2" id="KW-0436">Ligase</keyword>
<dbReference type="InterPro" id="IPR011991">
    <property type="entry name" value="ArsR-like_HTH"/>
</dbReference>
<dbReference type="GO" id="GO:0016740">
    <property type="term" value="F:transferase activity"/>
    <property type="evidence" value="ECO:0007669"/>
    <property type="project" value="UniProtKB-ARBA"/>
</dbReference>
<dbReference type="GO" id="GO:0005737">
    <property type="term" value="C:cytoplasm"/>
    <property type="evidence" value="ECO:0007669"/>
    <property type="project" value="TreeGrafter"/>
</dbReference>
<dbReference type="GO" id="GO:0006355">
    <property type="term" value="P:regulation of DNA-templated transcription"/>
    <property type="evidence" value="ECO:0007669"/>
    <property type="project" value="UniProtKB-UniRule"/>
</dbReference>
<feature type="DNA-binding region" description="H-T-H motif" evidence="2">
    <location>
        <begin position="19"/>
        <end position="38"/>
    </location>
</feature>
<dbReference type="SUPFAM" id="SSF46785">
    <property type="entry name" value="Winged helix' DNA-binding domain"/>
    <property type="match status" value="1"/>
</dbReference>
<dbReference type="Pfam" id="PF08279">
    <property type="entry name" value="HTH_11"/>
    <property type="match status" value="1"/>
</dbReference>
<keyword evidence="2" id="KW-0547">Nucleotide-binding</keyword>
<feature type="binding site" evidence="2">
    <location>
        <position position="183"/>
    </location>
    <ligand>
        <name>biotin</name>
        <dbReference type="ChEBI" id="CHEBI:57586"/>
    </ligand>
</feature>
<dbReference type="PROSITE" id="PS51733">
    <property type="entry name" value="BPL_LPL_CATALYTIC"/>
    <property type="match status" value="1"/>
</dbReference>
<dbReference type="RefSeq" id="WP_072985605.1">
    <property type="nucleotide sequence ID" value="NZ_FQZB01000005.1"/>
</dbReference>
<dbReference type="STRING" id="1121302.SAMN02745163_01036"/>
<dbReference type="InterPro" id="IPR004143">
    <property type="entry name" value="BPL_LPL_catalytic"/>
</dbReference>
<reference evidence="4 5" key="1">
    <citation type="submission" date="2016-11" db="EMBL/GenBank/DDBJ databases">
        <authorList>
            <person name="Jaros S."/>
            <person name="Januszkiewicz K."/>
            <person name="Wedrychowicz H."/>
        </authorList>
    </citation>
    <scope>NUCLEOTIDE SEQUENCE [LARGE SCALE GENOMIC DNA]</scope>
    <source>
        <strain evidence="4 5">DSM 21758</strain>
    </source>
</reference>
<dbReference type="SUPFAM" id="SSF55681">
    <property type="entry name" value="Class II aaRS and biotin synthetases"/>
    <property type="match status" value="1"/>
</dbReference>
<keyword evidence="2" id="KW-0067">ATP-binding</keyword>
<dbReference type="GO" id="GO:0003677">
    <property type="term" value="F:DNA binding"/>
    <property type="evidence" value="ECO:0007669"/>
    <property type="project" value="UniProtKB-UniRule"/>
</dbReference>
<keyword evidence="2" id="KW-0678">Repressor</keyword>
<dbReference type="PANTHER" id="PTHR12835">
    <property type="entry name" value="BIOTIN PROTEIN LIGASE"/>
    <property type="match status" value="1"/>
</dbReference>
<dbReference type="GO" id="GO:0004077">
    <property type="term" value="F:biotin--[biotin carboxyl-carrier protein] ligase activity"/>
    <property type="evidence" value="ECO:0007669"/>
    <property type="project" value="UniProtKB-UniRule"/>
</dbReference>
<keyword evidence="2" id="KW-0238">DNA-binding</keyword>
<dbReference type="EMBL" id="FQZB01000005">
    <property type="protein sequence ID" value="SHI92682.1"/>
    <property type="molecule type" value="Genomic_DNA"/>
</dbReference>
<evidence type="ECO:0000256" key="1">
    <source>
        <dbReference type="ARBA" id="ARBA00022598"/>
    </source>
</evidence>
<dbReference type="Proteomes" id="UP000184310">
    <property type="component" value="Unassembled WGS sequence"/>
</dbReference>